<evidence type="ECO:0000256" key="2">
    <source>
        <dbReference type="ARBA" id="ARBA00008524"/>
    </source>
</evidence>
<dbReference type="STRING" id="667725.A0A0L0FJJ2"/>
<reference evidence="7 8" key="1">
    <citation type="submission" date="2011-02" db="EMBL/GenBank/DDBJ databases">
        <title>The Genome Sequence of Sphaeroforma arctica JP610.</title>
        <authorList>
            <consortium name="The Broad Institute Genome Sequencing Platform"/>
            <person name="Russ C."/>
            <person name="Cuomo C."/>
            <person name="Young S.K."/>
            <person name="Zeng Q."/>
            <person name="Gargeya S."/>
            <person name="Alvarado L."/>
            <person name="Berlin A."/>
            <person name="Chapman S.B."/>
            <person name="Chen Z."/>
            <person name="Freedman E."/>
            <person name="Gellesch M."/>
            <person name="Goldberg J."/>
            <person name="Griggs A."/>
            <person name="Gujja S."/>
            <person name="Heilman E."/>
            <person name="Heiman D."/>
            <person name="Howarth C."/>
            <person name="Mehta T."/>
            <person name="Neiman D."/>
            <person name="Pearson M."/>
            <person name="Roberts A."/>
            <person name="Saif S."/>
            <person name="Shea T."/>
            <person name="Shenoy N."/>
            <person name="Sisk P."/>
            <person name="Stolte C."/>
            <person name="Sykes S."/>
            <person name="White J."/>
            <person name="Yandava C."/>
            <person name="Burger G."/>
            <person name="Gray M.W."/>
            <person name="Holland P.W.H."/>
            <person name="King N."/>
            <person name="Lang F.B.F."/>
            <person name="Roger A.J."/>
            <person name="Ruiz-Trillo I."/>
            <person name="Haas B."/>
            <person name="Nusbaum C."/>
            <person name="Birren B."/>
        </authorList>
    </citation>
    <scope>NUCLEOTIDE SEQUENCE [LARGE SCALE GENOMIC DNA]</scope>
    <source>
        <strain evidence="7 8">JP610</strain>
    </source>
</reference>
<dbReference type="GeneID" id="25911076"/>
<dbReference type="Pfam" id="PF26549">
    <property type="entry name" value="Tricorn_N"/>
    <property type="match status" value="1"/>
</dbReference>
<evidence type="ECO:0000256" key="6">
    <source>
        <dbReference type="ARBA" id="ARBA00022825"/>
    </source>
</evidence>
<feature type="non-terminal residue" evidence="7">
    <location>
        <position position="1"/>
    </location>
</feature>
<sequence length="130" mass="14549">PLGMMLGRHTADICISEWKRYRGGRVGEIWLDQSGLGNFQMLPVLKDIPKCSPVWVGQRIYFTSDHAEGRPANIFSCNLKGEDLQQHTHDNKGFYARDLSTDGETIVYHAGGSLYAYSIAEDTVTELGTR</sequence>
<keyword evidence="3" id="KW-0963">Cytoplasm</keyword>
<dbReference type="GO" id="GO:0005737">
    <property type="term" value="C:cytoplasm"/>
    <property type="evidence" value="ECO:0007669"/>
    <property type="project" value="UniProtKB-SubCell"/>
</dbReference>
<proteinExistence type="inferred from homology"/>
<organism evidence="7 8">
    <name type="scientific">Sphaeroforma arctica JP610</name>
    <dbReference type="NCBI Taxonomy" id="667725"/>
    <lineage>
        <taxon>Eukaryota</taxon>
        <taxon>Ichthyosporea</taxon>
        <taxon>Ichthyophonida</taxon>
        <taxon>Sphaeroforma</taxon>
    </lineage>
</organism>
<dbReference type="InterPro" id="IPR012393">
    <property type="entry name" value="Tricorn_protease"/>
</dbReference>
<accession>A0A0L0FJJ2</accession>
<comment type="similarity">
    <text evidence="2">Belongs to the peptidase S41B family.</text>
</comment>
<dbReference type="SUPFAM" id="SSF69304">
    <property type="entry name" value="Tricorn protease N-terminal domain"/>
    <property type="match status" value="1"/>
</dbReference>
<evidence type="ECO:0000256" key="1">
    <source>
        <dbReference type="ARBA" id="ARBA00004496"/>
    </source>
</evidence>
<dbReference type="GO" id="GO:0006508">
    <property type="term" value="P:proteolysis"/>
    <property type="evidence" value="ECO:0007669"/>
    <property type="project" value="UniProtKB-KW"/>
</dbReference>
<keyword evidence="6" id="KW-0720">Serine protease</keyword>
<evidence type="ECO:0000256" key="5">
    <source>
        <dbReference type="ARBA" id="ARBA00022801"/>
    </source>
</evidence>
<evidence type="ECO:0000256" key="3">
    <source>
        <dbReference type="ARBA" id="ARBA00022490"/>
    </source>
</evidence>
<dbReference type="PANTHER" id="PTHR43253">
    <property type="entry name" value="TRICORN PROTEASE HOMOLOG 2-RELATED"/>
    <property type="match status" value="1"/>
</dbReference>
<comment type="subcellular location">
    <subcellularLocation>
        <location evidence="1">Cytoplasm</location>
    </subcellularLocation>
</comment>
<dbReference type="AlphaFoldDB" id="A0A0L0FJJ2"/>
<dbReference type="EMBL" id="KQ242900">
    <property type="protein sequence ID" value="KNC76952.1"/>
    <property type="molecule type" value="Genomic_DNA"/>
</dbReference>
<name>A0A0L0FJJ2_9EUKA</name>
<protein>
    <recommendedName>
        <fullName evidence="9">Peptidase S9A N-terminal domain-containing protein</fullName>
    </recommendedName>
</protein>
<dbReference type="PANTHER" id="PTHR43253:SF1">
    <property type="entry name" value="TRICORN PROTEASE HOMOLOG 2-RELATED"/>
    <property type="match status" value="1"/>
</dbReference>
<evidence type="ECO:0000256" key="4">
    <source>
        <dbReference type="ARBA" id="ARBA00022670"/>
    </source>
</evidence>
<evidence type="ECO:0000313" key="8">
    <source>
        <dbReference type="Proteomes" id="UP000054560"/>
    </source>
</evidence>
<keyword evidence="4" id="KW-0645">Protease</keyword>
<keyword evidence="5" id="KW-0378">Hydrolase</keyword>
<gene>
    <name evidence="7" type="ORF">SARC_10572</name>
</gene>
<evidence type="ECO:0000313" key="7">
    <source>
        <dbReference type="EMBL" id="KNC76952.1"/>
    </source>
</evidence>
<dbReference type="Gene3D" id="2.120.10.60">
    <property type="entry name" value="Tricorn protease N-terminal domain"/>
    <property type="match status" value="1"/>
</dbReference>
<dbReference type="RefSeq" id="XP_014150854.1">
    <property type="nucleotide sequence ID" value="XM_014295379.1"/>
</dbReference>
<keyword evidence="8" id="KW-1185">Reference proteome</keyword>
<dbReference type="Proteomes" id="UP000054560">
    <property type="component" value="Unassembled WGS sequence"/>
</dbReference>
<evidence type="ECO:0008006" key="9">
    <source>
        <dbReference type="Google" id="ProtNLM"/>
    </source>
</evidence>
<dbReference type="GO" id="GO:0008236">
    <property type="term" value="F:serine-type peptidase activity"/>
    <property type="evidence" value="ECO:0007669"/>
    <property type="project" value="UniProtKB-KW"/>
</dbReference>